<name>A0A8C6LUE9_NOTFU</name>
<dbReference type="AlphaFoldDB" id="A0A8C6LUE9"/>
<evidence type="ECO:0000313" key="1">
    <source>
        <dbReference type="Ensembl" id="ENSNFUP00015024197.1"/>
    </source>
</evidence>
<dbReference type="CDD" id="cd00117">
    <property type="entry name" value="TFP"/>
    <property type="match status" value="1"/>
</dbReference>
<evidence type="ECO:0008006" key="3">
    <source>
        <dbReference type="Google" id="ProtNLM"/>
    </source>
</evidence>
<reference evidence="1" key="1">
    <citation type="submission" date="2014-08" db="EMBL/GenBank/DDBJ databases">
        <authorList>
            <person name="Senf B."/>
            <person name="Petzold A."/>
            <person name="Downie B.R."/>
            <person name="Koch P."/>
            <person name="Platzer M."/>
        </authorList>
    </citation>
    <scope>NUCLEOTIDE SEQUENCE [LARGE SCALE GENOMIC DNA]</scope>
    <source>
        <strain evidence="1">GRZ</strain>
    </source>
</reference>
<dbReference type="Proteomes" id="UP000694548">
    <property type="component" value="Chromosome sgr19"/>
</dbReference>
<dbReference type="InterPro" id="IPR045860">
    <property type="entry name" value="Snake_toxin-like_sf"/>
</dbReference>
<accession>A0A8C6LUE9</accession>
<sequence>MSRDQEAENPCVRRSFWAAVVKKVRPESLVCNYCPFNLFGVCVAQSKVTCTTNTSVCYSTRSSIFGGFGSYGCSNDTLGCAGNISSSLFGATYTTNTTCCSSDSCNPITVNGAPSTKMTFTAAVGAAILASTMGSFM</sequence>
<reference evidence="1" key="2">
    <citation type="submission" date="2025-08" db="UniProtKB">
        <authorList>
            <consortium name="Ensembl"/>
        </authorList>
    </citation>
    <scope>IDENTIFICATION</scope>
</reference>
<dbReference type="GeneTree" id="ENSGT00910000144759"/>
<dbReference type="Gene3D" id="2.10.60.10">
    <property type="entry name" value="CD59"/>
    <property type="match status" value="1"/>
</dbReference>
<proteinExistence type="predicted"/>
<dbReference type="Ensembl" id="ENSNFUT00015025299.1">
    <property type="protein sequence ID" value="ENSNFUP00015024197.1"/>
    <property type="gene ID" value="ENSNFUG00015011699.1"/>
</dbReference>
<protein>
    <recommendedName>
        <fullName evidence="3">UPAR/Ly6 domain-containing protein</fullName>
    </recommendedName>
</protein>
<evidence type="ECO:0000313" key="2">
    <source>
        <dbReference type="Proteomes" id="UP000694548"/>
    </source>
</evidence>
<keyword evidence="2" id="KW-1185">Reference proteome</keyword>
<organism evidence="1 2">
    <name type="scientific">Nothobranchius furzeri</name>
    <name type="common">Turquoise killifish</name>
    <dbReference type="NCBI Taxonomy" id="105023"/>
    <lineage>
        <taxon>Eukaryota</taxon>
        <taxon>Metazoa</taxon>
        <taxon>Chordata</taxon>
        <taxon>Craniata</taxon>
        <taxon>Vertebrata</taxon>
        <taxon>Euteleostomi</taxon>
        <taxon>Actinopterygii</taxon>
        <taxon>Neopterygii</taxon>
        <taxon>Teleostei</taxon>
        <taxon>Neoteleostei</taxon>
        <taxon>Acanthomorphata</taxon>
        <taxon>Ovalentaria</taxon>
        <taxon>Atherinomorphae</taxon>
        <taxon>Cyprinodontiformes</taxon>
        <taxon>Nothobranchiidae</taxon>
        <taxon>Nothobranchius</taxon>
    </lineage>
</organism>
<reference evidence="1" key="3">
    <citation type="submission" date="2025-09" db="UniProtKB">
        <authorList>
            <consortium name="Ensembl"/>
        </authorList>
    </citation>
    <scope>IDENTIFICATION</scope>
</reference>